<keyword evidence="2" id="KW-0732">Signal</keyword>
<name>A0A8F9TVQ3_9BACT</name>
<dbReference type="KEGG" id="ole:K0B96_05795"/>
<evidence type="ECO:0000313" key="4">
    <source>
        <dbReference type="Proteomes" id="UP000825051"/>
    </source>
</evidence>
<proteinExistence type="predicted"/>
<evidence type="ECO:0000313" key="3">
    <source>
        <dbReference type="EMBL" id="QYM80129.1"/>
    </source>
</evidence>
<accession>A0A8F9TVQ3</accession>
<dbReference type="RefSeq" id="WP_220164868.1">
    <property type="nucleotide sequence ID" value="NZ_CP080507.1"/>
</dbReference>
<dbReference type="Proteomes" id="UP000825051">
    <property type="component" value="Chromosome"/>
</dbReference>
<feature type="signal peptide" evidence="2">
    <location>
        <begin position="1"/>
        <end position="20"/>
    </location>
</feature>
<feature type="chain" id="PRO_5034920766" evidence="2">
    <location>
        <begin position="21"/>
        <end position="280"/>
    </location>
</feature>
<evidence type="ECO:0000256" key="2">
    <source>
        <dbReference type="SAM" id="SignalP"/>
    </source>
</evidence>
<feature type="region of interest" description="Disordered" evidence="1">
    <location>
        <begin position="254"/>
        <end position="280"/>
    </location>
</feature>
<organism evidence="3 4">
    <name type="scientific">Horticoccus luteus</name>
    <dbReference type="NCBI Taxonomy" id="2862869"/>
    <lineage>
        <taxon>Bacteria</taxon>
        <taxon>Pseudomonadati</taxon>
        <taxon>Verrucomicrobiota</taxon>
        <taxon>Opitutia</taxon>
        <taxon>Opitutales</taxon>
        <taxon>Opitutaceae</taxon>
        <taxon>Horticoccus</taxon>
    </lineage>
</organism>
<feature type="compositionally biased region" description="Low complexity" evidence="1">
    <location>
        <begin position="254"/>
        <end position="273"/>
    </location>
</feature>
<reference evidence="3" key="1">
    <citation type="submission" date="2021-08" db="EMBL/GenBank/DDBJ databases">
        <title>Genome of a novel bacterium of the phylum Verrucomicrobia, Oleiharenicola sp. KSB-15.</title>
        <authorList>
            <person name="Chung J.-H."/>
            <person name="Ahn J.-H."/>
            <person name="Yoon Y."/>
            <person name="Kim D.-Y."/>
            <person name="An S.-H."/>
            <person name="Park I."/>
            <person name="Yeon J."/>
        </authorList>
    </citation>
    <scope>NUCLEOTIDE SEQUENCE</scope>
    <source>
        <strain evidence="3">KSB-15</strain>
    </source>
</reference>
<keyword evidence="4" id="KW-1185">Reference proteome</keyword>
<dbReference type="Pfam" id="PF11306">
    <property type="entry name" value="DUF3108"/>
    <property type="match status" value="1"/>
</dbReference>
<gene>
    <name evidence="3" type="ORF">K0B96_05795</name>
</gene>
<sequence>MIRAVSLLLVLAVCAVRASATEAPTLLQALHPGETFHYKVAWAVLPGAGEINIGVTNEALDGVKRLKVTTTTRTRGLAHVFMKFEATGESYFDEQTGRCVLLHEVSLVKKKVSEHFVTFDYDKRTALYAPGSWTSESRELSMPAGQPVDLITQLISTRAWNLQPGEQRDALVLFDDEFYELTIHAERYENISTPLGDFRTLVLVPRMEKTPPKGMFKRGSSVRVWISQDERHLPVRFEVEFKVGTGTATLVSYTPPTGATAAPAAQPAPASDAADADSRP</sequence>
<dbReference type="AlphaFoldDB" id="A0A8F9TVQ3"/>
<evidence type="ECO:0000256" key="1">
    <source>
        <dbReference type="SAM" id="MobiDB-lite"/>
    </source>
</evidence>
<protein>
    <submittedName>
        <fullName evidence="3">DUF3108 domain-containing protein</fullName>
    </submittedName>
</protein>
<dbReference type="EMBL" id="CP080507">
    <property type="protein sequence ID" value="QYM80129.1"/>
    <property type="molecule type" value="Genomic_DNA"/>
</dbReference>
<dbReference type="InterPro" id="IPR021457">
    <property type="entry name" value="DUF3108"/>
</dbReference>